<feature type="transmembrane region" description="Helical" evidence="1">
    <location>
        <begin position="414"/>
        <end position="447"/>
    </location>
</feature>
<accession>A0A2A7N9T7</accession>
<dbReference type="AlphaFoldDB" id="A0A2A7N9T7"/>
<dbReference type="PANTHER" id="PTHR35342:SF5">
    <property type="entry name" value="TRICARBOXYLIC TRANSPORT PROTEIN"/>
    <property type="match status" value="1"/>
</dbReference>
<keyword evidence="1" id="KW-0812">Transmembrane</keyword>
<evidence type="ECO:0000259" key="2">
    <source>
        <dbReference type="Pfam" id="PF01970"/>
    </source>
</evidence>
<reference evidence="4 5" key="1">
    <citation type="submission" date="2017-10" db="EMBL/GenBank/DDBJ databases">
        <title>The new phylogeny of genus Mycobacterium.</title>
        <authorList>
            <person name="Tortoli E."/>
            <person name="Trovato A."/>
            <person name="Cirillo D.M."/>
        </authorList>
    </citation>
    <scope>NUCLEOTIDE SEQUENCE [LARGE SCALE GENOMIC DNA]</scope>
    <source>
        <strain evidence="4 5">CCUG37673</strain>
    </source>
</reference>
<evidence type="ECO:0000313" key="3">
    <source>
        <dbReference type="EMBL" id="GFG50372.1"/>
    </source>
</evidence>
<feature type="transmembrane region" description="Helical" evidence="1">
    <location>
        <begin position="46"/>
        <end position="70"/>
    </location>
</feature>
<name>A0A2A7N9T7_MYCAG</name>
<comment type="caution">
    <text evidence="4">The sequence shown here is derived from an EMBL/GenBank/DDBJ whole genome shotgun (WGS) entry which is preliminary data.</text>
</comment>
<reference evidence="3 6" key="2">
    <citation type="journal article" date="2019" name="Emerg. Microbes Infect.">
        <title>Comprehensive subspecies identification of 175 nontuberculous mycobacteria species based on 7547 genomic profiles.</title>
        <authorList>
            <person name="Matsumoto Y."/>
            <person name="Kinjo T."/>
            <person name="Motooka D."/>
            <person name="Nabeya D."/>
            <person name="Jung N."/>
            <person name="Uechi K."/>
            <person name="Horii T."/>
            <person name="Iida T."/>
            <person name="Fujita J."/>
            <person name="Nakamura S."/>
        </authorList>
    </citation>
    <scope>NUCLEOTIDE SEQUENCE [LARGE SCALE GENOMIC DNA]</scope>
    <source>
        <strain evidence="3 6">JCM 6377</strain>
    </source>
</reference>
<protein>
    <submittedName>
        <fullName evidence="3">Tripartite tricarboxylate transporter TctA</fullName>
    </submittedName>
</protein>
<dbReference type="PANTHER" id="PTHR35342">
    <property type="entry name" value="TRICARBOXYLIC TRANSPORT PROTEIN"/>
    <property type="match status" value="1"/>
</dbReference>
<feature type="transmembrane region" description="Helical" evidence="1">
    <location>
        <begin position="354"/>
        <end position="375"/>
    </location>
</feature>
<feature type="transmembrane region" description="Helical" evidence="1">
    <location>
        <begin position="467"/>
        <end position="487"/>
    </location>
</feature>
<feature type="transmembrane region" description="Helical" evidence="1">
    <location>
        <begin position="166"/>
        <end position="184"/>
    </location>
</feature>
<feature type="transmembrane region" description="Helical" evidence="1">
    <location>
        <begin position="319"/>
        <end position="342"/>
    </location>
</feature>
<dbReference type="InterPro" id="IPR002823">
    <property type="entry name" value="DUF112_TM"/>
</dbReference>
<evidence type="ECO:0000313" key="6">
    <source>
        <dbReference type="Proteomes" id="UP000465302"/>
    </source>
</evidence>
<feature type="transmembrane region" description="Helical" evidence="1">
    <location>
        <begin position="387"/>
        <end position="407"/>
    </location>
</feature>
<dbReference type="Pfam" id="PF01970">
    <property type="entry name" value="TctA"/>
    <property type="match status" value="1"/>
</dbReference>
<keyword evidence="5" id="KW-1185">Reference proteome</keyword>
<keyword evidence="1" id="KW-0472">Membrane</keyword>
<dbReference type="Proteomes" id="UP000220914">
    <property type="component" value="Unassembled WGS sequence"/>
</dbReference>
<dbReference type="EMBL" id="BLKS01000001">
    <property type="protein sequence ID" value="GFG50372.1"/>
    <property type="molecule type" value="Genomic_DNA"/>
</dbReference>
<evidence type="ECO:0000256" key="1">
    <source>
        <dbReference type="SAM" id="Phobius"/>
    </source>
</evidence>
<evidence type="ECO:0000313" key="5">
    <source>
        <dbReference type="Proteomes" id="UP000220914"/>
    </source>
</evidence>
<feature type="transmembrane region" description="Helical" evidence="1">
    <location>
        <begin position="20"/>
        <end position="40"/>
    </location>
</feature>
<organism evidence="4 5">
    <name type="scientific">Mycolicibacterium agri</name>
    <name type="common">Mycobacterium agri</name>
    <dbReference type="NCBI Taxonomy" id="36811"/>
    <lineage>
        <taxon>Bacteria</taxon>
        <taxon>Bacillati</taxon>
        <taxon>Actinomycetota</taxon>
        <taxon>Actinomycetes</taxon>
        <taxon>Mycobacteriales</taxon>
        <taxon>Mycobacteriaceae</taxon>
        <taxon>Mycolicibacterium</taxon>
    </lineage>
</organism>
<reference evidence="3" key="3">
    <citation type="submission" date="2020-02" db="EMBL/GenBank/DDBJ databases">
        <authorList>
            <person name="Matsumoto Y."/>
            <person name="Motooka D."/>
            <person name="Nakamura S."/>
        </authorList>
    </citation>
    <scope>NUCLEOTIDE SEQUENCE</scope>
    <source>
        <strain evidence="3">JCM 6377</strain>
    </source>
</reference>
<dbReference type="RefSeq" id="WP_097939284.1">
    <property type="nucleotide sequence ID" value="NZ_BLKS01000001.1"/>
</dbReference>
<dbReference type="OrthoDB" id="9781349at2"/>
<feature type="transmembrane region" description="Helical" evidence="1">
    <location>
        <begin position="259"/>
        <end position="282"/>
    </location>
</feature>
<dbReference type="EMBL" id="PDCP01000009">
    <property type="protein sequence ID" value="PEG40630.1"/>
    <property type="molecule type" value="Genomic_DNA"/>
</dbReference>
<sequence>MNAINELLGGFSDFAASPQLILLAAVGVLLGTVVGLLPGIGPSTAIALLLPVALVLDPATSLVLMTALYIGSEFGGRITAILLNMPGDAGALMTTMDGYPLARAGKAGTALTISAISSFVGSIISIVGLAFLAGPLSDFGLAFGPSAYFAVVVMALILSSTLVGESLLRGGIAVLLGLLLATMGTDTQAGVPRFTFGISELLNGIDPIIVIVGVFGLGEIYWNLTHSKRGGELVKVTGGLWPRWKEMWALRWATLRGSLIGFVAGVLPGSGTTMAAFFSYSIEKKVSKHPEKFGTGAMEGVASPEAANNSAIGGALVPMFTLGIPGSGTTAVLLAYLVMYGLDPGPGFFSEHGDIAWVVIASLFVSSTMALVVNIPLIPAFAKILDIPVQILFPIIMVLALLSGFALNNSVFDALLTLIFGVVGYLMRAARLSPALLVIGLVLGTMLERSFRQAYLLANGSLADMLLQPLTITFFAIALLAVAADAVRSAVTRRKAAAAPRHDQQPADHVG</sequence>
<feature type="domain" description="DUF112" evidence="2">
    <location>
        <begin position="21"/>
        <end position="438"/>
    </location>
</feature>
<feature type="transmembrane region" description="Helical" evidence="1">
    <location>
        <begin position="110"/>
        <end position="133"/>
    </location>
</feature>
<proteinExistence type="predicted"/>
<dbReference type="Proteomes" id="UP000465302">
    <property type="component" value="Unassembled WGS sequence"/>
</dbReference>
<gene>
    <name evidence="4" type="ORF">CQY20_06770</name>
    <name evidence="3" type="ORF">MAGR_18130</name>
</gene>
<keyword evidence="1" id="KW-1133">Transmembrane helix</keyword>
<feature type="transmembrane region" description="Helical" evidence="1">
    <location>
        <begin position="139"/>
        <end position="159"/>
    </location>
</feature>
<feature type="transmembrane region" description="Helical" evidence="1">
    <location>
        <begin position="204"/>
        <end position="222"/>
    </location>
</feature>
<evidence type="ECO:0000313" key="4">
    <source>
        <dbReference type="EMBL" id="PEG40630.1"/>
    </source>
</evidence>